<sequence>MGIEVSGWGQSQGLTEATSVKTIGKKLISTAHALLDRHATRYEPGLTCPHLLLQLMPHAIGHYLATRAWERFEDVVECGM</sequence>
<evidence type="ECO:0000313" key="2">
    <source>
        <dbReference type="Proteomes" id="UP000604825"/>
    </source>
</evidence>
<accession>A0A811N1T3</accession>
<dbReference type="Proteomes" id="UP000604825">
    <property type="component" value="Unassembled WGS sequence"/>
</dbReference>
<organism evidence="1 2">
    <name type="scientific">Miscanthus lutarioriparius</name>
    <dbReference type="NCBI Taxonomy" id="422564"/>
    <lineage>
        <taxon>Eukaryota</taxon>
        <taxon>Viridiplantae</taxon>
        <taxon>Streptophyta</taxon>
        <taxon>Embryophyta</taxon>
        <taxon>Tracheophyta</taxon>
        <taxon>Spermatophyta</taxon>
        <taxon>Magnoliopsida</taxon>
        <taxon>Liliopsida</taxon>
        <taxon>Poales</taxon>
        <taxon>Poaceae</taxon>
        <taxon>PACMAD clade</taxon>
        <taxon>Panicoideae</taxon>
        <taxon>Andropogonodae</taxon>
        <taxon>Andropogoneae</taxon>
        <taxon>Saccharinae</taxon>
        <taxon>Miscanthus</taxon>
    </lineage>
</organism>
<dbReference type="EMBL" id="CAJGYO010000003">
    <property type="protein sequence ID" value="CAD6219545.1"/>
    <property type="molecule type" value="Genomic_DNA"/>
</dbReference>
<reference evidence="1" key="1">
    <citation type="submission" date="2020-10" db="EMBL/GenBank/DDBJ databases">
        <authorList>
            <person name="Han B."/>
            <person name="Lu T."/>
            <person name="Zhao Q."/>
            <person name="Huang X."/>
            <person name="Zhao Y."/>
        </authorList>
    </citation>
    <scope>NUCLEOTIDE SEQUENCE</scope>
</reference>
<proteinExistence type="predicted"/>
<gene>
    <name evidence="1" type="ORF">NCGR_LOCUS13183</name>
</gene>
<evidence type="ECO:0000313" key="1">
    <source>
        <dbReference type="EMBL" id="CAD6219545.1"/>
    </source>
</evidence>
<name>A0A811N1T3_9POAL</name>
<keyword evidence="2" id="KW-1185">Reference proteome</keyword>
<protein>
    <submittedName>
        <fullName evidence="1">Uncharacterized protein</fullName>
    </submittedName>
</protein>
<comment type="caution">
    <text evidence="1">The sequence shown here is derived from an EMBL/GenBank/DDBJ whole genome shotgun (WGS) entry which is preliminary data.</text>
</comment>
<dbReference type="AlphaFoldDB" id="A0A811N1T3"/>